<dbReference type="AlphaFoldDB" id="A0A0G4PI59"/>
<evidence type="ECO:0000256" key="1">
    <source>
        <dbReference type="SAM" id="MobiDB-lite"/>
    </source>
</evidence>
<dbReference type="EMBL" id="HG793149">
    <property type="protein sequence ID" value="CRL25876.1"/>
    <property type="molecule type" value="Genomic_DNA"/>
</dbReference>
<organism evidence="3 4">
    <name type="scientific">Penicillium camemberti (strain FM 013)</name>
    <dbReference type="NCBI Taxonomy" id="1429867"/>
    <lineage>
        <taxon>Eukaryota</taxon>
        <taxon>Fungi</taxon>
        <taxon>Dikarya</taxon>
        <taxon>Ascomycota</taxon>
        <taxon>Pezizomycotina</taxon>
        <taxon>Eurotiomycetes</taxon>
        <taxon>Eurotiomycetidae</taxon>
        <taxon>Eurotiales</taxon>
        <taxon>Aspergillaceae</taxon>
        <taxon>Penicillium</taxon>
    </lineage>
</organism>
<keyword evidence="4" id="KW-1185">Reference proteome</keyword>
<dbReference type="Pfam" id="PF06172">
    <property type="entry name" value="Cupin_5"/>
    <property type="match status" value="1"/>
</dbReference>
<accession>A0A0G4PI59</accession>
<feature type="region of interest" description="Disordered" evidence="1">
    <location>
        <begin position="100"/>
        <end position="121"/>
    </location>
</feature>
<evidence type="ECO:0000313" key="4">
    <source>
        <dbReference type="Proteomes" id="UP000053732"/>
    </source>
</evidence>
<proteinExistence type="predicted"/>
<evidence type="ECO:0000259" key="2">
    <source>
        <dbReference type="Pfam" id="PF06172"/>
    </source>
</evidence>
<gene>
    <name evidence="3" type="ORF">PCAMFM013_S016g000157</name>
</gene>
<dbReference type="Gene3D" id="2.60.120.10">
    <property type="entry name" value="Jelly Rolls"/>
    <property type="match status" value="1"/>
</dbReference>
<sequence>MSMSTPFIESFISASNEHIPEREPAIQSTSNALNPRPHPEGSYFHDTNRDPRRVANPHQQPIAPFTDLDINTDTKTRSASPSILYHITPQRPLGALHRNRRRTVHVWQRGRGDTSLTTRTR</sequence>
<dbReference type="InterPro" id="IPR009327">
    <property type="entry name" value="Cupin_DUF985"/>
</dbReference>
<evidence type="ECO:0000313" key="3">
    <source>
        <dbReference type="EMBL" id="CRL25876.1"/>
    </source>
</evidence>
<dbReference type="Proteomes" id="UP000053732">
    <property type="component" value="Unassembled WGS sequence"/>
</dbReference>
<protein>
    <recommendedName>
        <fullName evidence="2">DUF985 domain-containing protein</fullName>
    </recommendedName>
</protein>
<name>A0A0G4PI59_PENC3</name>
<feature type="domain" description="DUF985" evidence="2">
    <location>
        <begin position="32"/>
        <end position="112"/>
    </location>
</feature>
<feature type="region of interest" description="Disordered" evidence="1">
    <location>
        <begin position="14"/>
        <end position="74"/>
    </location>
</feature>
<reference evidence="3 4" key="1">
    <citation type="journal article" date="2014" name="Nat. Commun.">
        <title>Multiple recent horizontal transfers of a large genomic region in cheese making fungi.</title>
        <authorList>
            <person name="Cheeseman K."/>
            <person name="Ropars J."/>
            <person name="Renault P."/>
            <person name="Dupont J."/>
            <person name="Gouzy J."/>
            <person name="Branca A."/>
            <person name="Abraham A.L."/>
            <person name="Ceppi M."/>
            <person name="Conseiller E."/>
            <person name="Debuchy R."/>
            <person name="Malagnac F."/>
            <person name="Goarin A."/>
            <person name="Silar P."/>
            <person name="Lacoste S."/>
            <person name="Sallet E."/>
            <person name="Bensimon A."/>
            <person name="Giraud T."/>
            <person name="Brygoo Y."/>
        </authorList>
    </citation>
    <scope>NUCLEOTIDE SEQUENCE [LARGE SCALE GENOMIC DNA]</scope>
    <source>
        <strain evidence="4">FM 013</strain>
    </source>
</reference>
<dbReference type="SUPFAM" id="SSF51182">
    <property type="entry name" value="RmlC-like cupins"/>
    <property type="match status" value="1"/>
</dbReference>
<dbReference type="InterPro" id="IPR014710">
    <property type="entry name" value="RmlC-like_jellyroll"/>
</dbReference>
<dbReference type="InterPro" id="IPR011051">
    <property type="entry name" value="RmlC_Cupin_sf"/>
</dbReference>